<evidence type="ECO:0000256" key="3">
    <source>
        <dbReference type="ARBA" id="ARBA00022692"/>
    </source>
</evidence>
<dbReference type="InParanoid" id="G0QLF0"/>
<dbReference type="InterPro" id="IPR004709">
    <property type="entry name" value="NaH_exchanger"/>
</dbReference>
<feature type="transmembrane region" description="Helical" evidence="10">
    <location>
        <begin position="92"/>
        <end position="110"/>
    </location>
</feature>
<dbReference type="PANTHER" id="PTHR10110">
    <property type="entry name" value="SODIUM/HYDROGEN EXCHANGER"/>
    <property type="match status" value="1"/>
</dbReference>
<gene>
    <name evidence="12" type="ORF">IMG5_029680</name>
</gene>
<dbReference type="Gene3D" id="6.10.140.1330">
    <property type="match status" value="1"/>
</dbReference>
<evidence type="ECO:0000256" key="8">
    <source>
        <dbReference type="ARBA" id="ARBA00023201"/>
    </source>
</evidence>
<dbReference type="OMA" id="VGWHQHE"/>
<proteinExistence type="inferred from homology"/>
<dbReference type="STRING" id="857967.G0QLF0"/>
<dbReference type="GO" id="GO:0015385">
    <property type="term" value="F:sodium:proton antiporter activity"/>
    <property type="evidence" value="ECO:0007669"/>
    <property type="project" value="InterPro"/>
</dbReference>
<dbReference type="eggNOG" id="KOG1965">
    <property type="taxonomic scope" value="Eukaryota"/>
</dbReference>
<dbReference type="PRINTS" id="PR01084">
    <property type="entry name" value="NAHEXCHNGR"/>
</dbReference>
<evidence type="ECO:0000256" key="9">
    <source>
        <dbReference type="RuleBase" id="RU003722"/>
    </source>
</evidence>
<evidence type="ECO:0000256" key="1">
    <source>
        <dbReference type="ARBA" id="ARBA00004141"/>
    </source>
</evidence>
<dbReference type="Proteomes" id="UP000008983">
    <property type="component" value="Unassembled WGS sequence"/>
</dbReference>
<feature type="transmembrane region" description="Helical" evidence="10">
    <location>
        <begin position="31"/>
        <end position="53"/>
    </location>
</feature>
<comment type="subcellular location">
    <subcellularLocation>
        <location evidence="1">Membrane</location>
        <topology evidence="1">Multi-pass membrane protein</topology>
    </subcellularLocation>
</comment>
<keyword evidence="8 9" id="KW-0739">Sodium transport</keyword>
<evidence type="ECO:0000256" key="10">
    <source>
        <dbReference type="SAM" id="Phobius"/>
    </source>
</evidence>
<evidence type="ECO:0000256" key="5">
    <source>
        <dbReference type="ARBA" id="ARBA00023053"/>
    </source>
</evidence>
<feature type="transmembrane region" description="Helical" evidence="10">
    <location>
        <begin position="288"/>
        <end position="307"/>
    </location>
</feature>
<sequence length="480" mass="55061">MLQHLIQLNKKKQKLSVNIHLILIKKKKITFLHESSISIFLGALFGLIIQLIIGKKIEFNHEIFFNLILPPIIFAGGFNIRRILFFQNFFLITYYGIIGTIITFIIISILTIQVQNITFIIKFPINTSELLLFSSVLCATDTVTALSLVKVNQFPQLNSILFGEGIINDAISIVIFRSIKNYVTETDQNMDISKIILICLDFLKLLFGSIFLGISIGLLISLFFKKFTSFSLFPLKEMSIIFICGYFSYLIAEVLHFSGIISLFCCGLIMGHYTYLNISKESQKGTHLSIETIGYLAEAFVFVYLGVSLLNVNYSQLQFMFAIYCILSMFIARFTAIFSLNFINYIFKREQKLNKQQLLMVWYSGNIRGAVSFGLILMFQSENIETLVTVVLLIIIFTTFILGSLMQIYGKKIGLKNEECELKINNSNNSIDSVDNKLQMSKFNQKLANFEEQYMKPIFTNNIYIKQQIDLVQFQQNSQQ</sequence>
<dbReference type="GO" id="GO:0015386">
    <property type="term" value="F:potassium:proton antiporter activity"/>
    <property type="evidence" value="ECO:0007669"/>
    <property type="project" value="TreeGrafter"/>
</dbReference>
<dbReference type="RefSeq" id="XP_004039261.1">
    <property type="nucleotide sequence ID" value="XM_004039213.1"/>
</dbReference>
<feature type="transmembrane region" description="Helical" evidence="10">
    <location>
        <begin position="386"/>
        <end position="406"/>
    </location>
</feature>
<dbReference type="OrthoDB" id="196264at2759"/>
<keyword evidence="6 9" id="KW-0406">Ion transport</keyword>
<feature type="domain" description="Cation/H+ exchanger transmembrane" evidence="11">
    <location>
        <begin position="22"/>
        <end position="408"/>
    </location>
</feature>
<dbReference type="AlphaFoldDB" id="G0QLF0"/>
<comment type="similarity">
    <text evidence="9">Belongs to the monovalent cation:proton antiporter 1 (CPA1) transporter (TC 2.A.36) family.</text>
</comment>
<feature type="transmembrane region" description="Helical" evidence="10">
    <location>
        <begin position="130"/>
        <end position="149"/>
    </location>
</feature>
<evidence type="ECO:0000256" key="6">
    <source>
        <dbReference type="ARBA" id="ARBA00023065"/>
    </source>
</evidence>
<feature type="transmembrane region" description="Helical" evidence="10">
    <location>
        <begin position="359"/>
        <end position="380"/>
    </location>
</feature>
<keyword evidence="9" id="KW-0050">Antiport</keyword>
<reference evidence="12 13" key="1">
    <citation type="submission" date="2011-07" db="EMBL/GenBank/DDBJ databases">
        <authorList>
            <person name="Coyne R."/>
            <person name="Brami D."/>
            <person name="Johnson J."/>
            <person name="Hostetler J."/>
            <person name="Hannick L."/>
            <person name="Clark T."/>
            <person name="Cassidy-Hanley D."/>
            <person name="Inman J."/>
        </authorList>
    </citation>
    <scope>NUCLEOTIDE SEQUENCE [LARGE SCALE GENOMIC DNA]</scope>
    <source>
        <strain evidence="12 13">G5</strain>
    </source>
</reference>
<evidence type="ECO:0000256" key="2">
    <source>
        <dbReference type="ARBA" id="ARBA00022448"/>
    </source>
</evidence>
<keyword evidence="13" id="KW-1185">Reference proteome</keyword>
<keyword evidence="2 9" id="KW-0813">Transport</keyword>
<dbReference type="InterPro" id="IPR018422">
    <property type="entry name" value="Cation/H_exchanger_CPA1"/>
</dbReference>
<accession>G0QLF0</accession>
<dbReference type="GeneID" id="14910144"/>
<keyword evidence="7 10" id="KW-0472">Membrane</keyword>
<dbReference type="GO" id="GO:0005886">
    <property type="term" value="C:plasma membrane"/>
    <property type="evidence" value="ECO:0007669"/>
    <property type="project" value="TreeGrafter"/>
</dbReference>
<dbReference type="PANTHER" id="PTHR10110:SF187">
    <property type="entry name" value="SODIUM_HYDROGEN EXCHANGER"/>
    <property type="match status" value="1"/>
</dbReference>
<keyword evidence="5" id="KW-0915">Sodium</keyword>
<organism evidence="12 13">
    <name type="scientific">Ichthyophthirius multifiliis</name>
    <name type="common">White spot disease agent</name>
    <name type="synonym">Ich</name>
    <dbReference type="NCBI Taxonomy" id="5932"/>
    <lineage>
        <taxon>Eukaryota</taxon>
        <taxon>Sar</taxon>
        <taxon>Alveolata</taxon>
        <taxon>Ciliophora</taxon>
        <taxon>Intramacronucleata</taxon>
        <taxon>Oligohymenophorea</taxon>
        <taxon>Hymenostomatida</taxon>
        <taxon>Ophryoglenina</taxon>
        <taxon>Ichthyophthirius</taxon>
    </lineage>
</organism>
<evidence type="ECO:0000313" key="13">
    <source>
        <dbReference type="Proteomes" id="UP000008983"/>
    </source>
</evidence>
<dbReference type="Pfam" id="PF00999">
    <property type="entry name" value="Na_H_Exchanger"/>
    <property type="match status" value="1"/>
</dbReference>
<feature type="transmembrane region" description="Helical" evidence="10">
    <location>
        <begin position="319"/>
        <end position="347"/>
    </location>
</feature>
<keyword evidence="3 9" id="KW-0812">Transmembrane</keyword>
<evidence type="ECO:0000313" key="12">
    <source>
        <dbReference type="EMBL" id="EGR33957.1"/>
    </source>
</evidence>
<protein>
    <recommendedName>
        <fullName evidence="9">Sodium/hydrogen exchanger</fullName>
    </recommendedName>
</protein>
<dbReference type="GO" id="GO:0051453">
    <property type="term" value="P:regulation of intracellular pH"/>
    <property type="evidence" value="ECO:0007669"/>
    <property type="project" value="TreeGrafter"/>
</dbReference>
<dbReference type="GO" id="GO:0016491">
    <property type="term" value="F:oxidoreductase activity"/>
    <property type="evidence" value="ECO:0007669"/>
    <property type="project" value="UniProtKB-KW"/>
</dbReference>
<feature type="transmembrane region" description="Helical" evidence="10">
    <location>
        <begin position="59"/>
        <end position="80"/>
    </location>
</feature>
<dbReference type="EMBL" id="GL983252">
    <property type="protein sequence ID" value="EGR33957.1"/>
    <property type="molecule type" value="Genomic_DNA"/>
</dbReference>
<name>G0QLF0_ICHMU</name>
<keyword evidence="4 10" id="KW-1133">Transmembrane helix</keyword>
<dbReference type="InterPro" id="IPR006153">
    <property type="entry name" value="Cation/H_exchanger_TM"/>
</dbReference>
<evidence type="ECO:0000259" key="11">
    <source>
        <dbReference type="Pfam" id="PF00999"/>
    </source>
</evidence>
<dbReference type="NCBIfam" id="TIGR00840">
    <property type="entry name" value="b_cpa1"/>
    <property type="match status" value="1"/>
</dbReference>
<feature type="transmembrane region" description="Helical" evidence="10">
    <location>
        <begin position="195"/>
        <end position="220"/>
    </location>
</feature>
<keyword evidence="12" id="KW-0560">Oxidoreductase</keyword>
<evidence type="ECO:0000256" key="4">
    <source>
        <dbReference type="ARBA" id="ARBA00022989"/>
    </source>
</evidence>
<feature type="transmembrane region" description="Helical" evidence="10">
    <location>
        <begin position="257"/>
        <end position="276"/>
    </location>
</feature>
<dbReference type="GO" id="GO:0098719">
    <property type="term" value="P:sodium ion import across plasma membrane"/>
    <property type="evidence" value="ECO:0007669"/>
    <property type="project" value="TreeGrafter"/>
</dbReference>
<evidence type="ECO:0000256" key="7">
    <source>
        <dbReference type="ARBA" id="ARBA00023136"/>
    </source>
</evidence>